<dbReference type="KEGG" id="slac:SKTS_25430"/>
<evidence type="ECO:0000313" key="2">
    <source>
        <dbReference type="Proteomes" id="UP000502260"/>
    </source>
</evidence>
<evidence type="ECO:0000313" key="1">
    <source>
        <dbReference type="EMBL" id="BCB27657.1"/>
    </source>
</evidence>
<name>A0A6F8VEY4_9PROT</name>
<dbReference type="AlphaFoldDB" id="A0A6F8VEY4"/>
<gene>
    <name evidence="1" type="ORF">SKTS_25430</name>
</gene>
<proteinExistence type="predicted"/>
<sequence>MRQRVRQSLRTALIALQQVISHALRGFRTDAREAAQGFYKVVETGGGFHFWGKQ</sequence>
<reference evidence="2" key="1">
    <citation type="submission" date="2020-03" db="EMBL/GenBank/DDBJ databases">
        <title>Complete genome sequence of sulfur-oxidizing bacterium skT11.</title>
        <authorList>
            <person name="Kanda M."/>
            <person name="Kojima H."/>
            <person name="Fukui M."/>
        </authorList>
    </citation>
    <scope>NUCLEOTIDE SEQUENCE [LARGE SCALE GENOMIC DNA]</scope>
    <source>
        <strain evidence="2">skT11</strain>
    </source>
</reference>
<accession>A0A6F8VEY4</accession>
<organism evidence="1 2">
    <name type="scientific">Sulfurimicrobium lacus</name>
    <dbReference type="NCBI Taxonomy" id="2715678"/>
    <lineage>
        <taxon>Bacteria</taxon>
        <taxon>Pseudomonadati</taxon>
        <taxon>Pseudomonadota</taxon>
        <taxon>Betaproteobacteria</taxon>
        <taxon>Nitrosomonadales</taxon>
        <taxon>Sulfuricellaceae</taxon>
        <taxon>Sulfurimicrobium</taxon>
    </lineage>
</organism>
<dbReference type="EMBL" id="AP022853">
    <property type="protein sequence ID" value="BCB27657.1"/>
    <property type="molecule type" value="Genomic_DNA"/>
</dbReference>
<keyword evidence="2" id="KW-1185">Reference proteome</keyword>
<protein>
    <submittedName>
        <fullName evidence="1">Uncharacterized protein</fullName>
    </submittedName>
</protein>
<dbReference type="Proteomes" id="UP000502260">
    <property type="component" value="Chromosome"/>
</dbReference>